<sequence>MKKVEPIRELDDIERMKNFLKSKSERNYVLIMCGLYSGMRISDIIPLQVKHVTSDRIEVIEKKTGKVKRFAINPELRKALNHYIKTNELQGYDYLFPSKKKVRTDGVRITHIGRVAAYQILKQAAEHVGLKNIGTHSMRKSFGYHHYRKNQNVAILMELFNHSSPDITLDYIGIKQDELDDSMMNFSY</sequence>
<dbReference type="InterPro" id="IPR002104">
    <property type="entry name" value="Integrase_catalytic"/>
</dbReference>
<dbReference type="PATRIC" id="fig|28037.100.peg.1878"/>
<feature type="domain" description="Tyr recombinase" evidence="2">
    <location>
        <begin position="2"/>
        <end position="184"/>
    </location>
</feature>
<comment type="caution">
    <text evidence="3">The sequence shown here is derived from an EMBL/GenBank/DDBJ whole genome shotgun (WGS) entry which is preliminary data.</text>
</comment>
<dbReference type="InterPro" id="IPR013762">
    <property type="entry name" value="Integrase-like_cat_sf"/>
</dbReference>
<proteinExistence type="predicted"/>
<gene>
    <name evidence="3" type="ORF">TZ91_00982</name>
</gene>
<organism evidence="3 4">
    <name type="scientific">Streptococcus mitis</name>
    <dbReference type="NCBI Taxonomy" id="28037"/>
    <lineage>
        <taxon>Bacteria</taxon>
        <taxon>Bacillati</taxon>
        <taxon>Bacillota</taxon>
        <taxon>Bacilli</taxon>
        <taxon>Lactobacillales</taxon>
        <taxon>Streptococcaceae</taxon>
        <taxon>Streptococcus</taxon>
        <taxon>Streptococcus mitis group</taxon>
    </lineage>
</organism>
<dbReference type="CDD" id="cd01192">
    <property type="entry name" value="INT_C_like_3"/>
    <property type="match status" value="1"/>
</dbReference>
<dbReference type="PANTHER" id="PTHR30349:SF82">
    <property type="entry name" value="INTEGRASE_RECOMBINASE YOEC-RELATED"/>
    <property type="match status" value="1"/>
</dbReference>
<evidence type="ECO:0000256" key="1">
    <source>
        <dbReference type="ARBA" id="ARBA00023172"/>
    </source>
</evidence>
<dbReference type="Proteomes" id="UP000033415">
    <property type="component" value="Unassembled WGS sequence"/>
</dbReference>
<accession>A0A081PN97</accession>
<dbReference type="SUPFAM" id="SSF56349">
    <property type="entry name" value="DNA breaking-rejoining enzymes"/>
    <property type="match status" value="1"/>
</dbReference>
<dbReference type="EMBL" id="JYGQ01000001">
    <property type="protein sequence ID" value="KJQ73374.1"/>
    <property type="molecule type" value="Genomic_DNA"/>
</dbReference>
<name>A0A081PN97_STRMT</name>
<evidence type="ECO:0000313" key="4">
    <source>
        <dbReference type="Proteomes" id="UP000033415"/>
    </source>
</evidence>
<dbReference type="InterPro" id="IPR011010">
    <property type="entry name" value="DNA_brk_join_enz"/>
</dbReference>
<protein>
    <submittedName>
        <fullName evidence="3">Phage integrase family protein</fullName>
    </submittedName>
</protein>
<dbReference type="PANTHER" id="PTHR30349">
    <property type="entry name" value="PHAGE INTEGRASE-RELATED"/>
    <property type="match status" value="1"/>
</dbReference>
<dbReference type="Gene3D" id="1.10.443.10">
    <property type="entry name" value="Intergrase catalytic core"/>
    <property type="match status" value="1"/>
</dbReference>
<evidence type="ECO:0000259" key="2">
    <source>
        <dbReference type="PROSITE" id="PS51898"/>
    </source>
</evidence>
<evidence type="ECO:0000313" key="3">
    <source>
        <dbReference type="EMBL" id="KJQ73374.1"/>
    </source>
</evidence>
<dbReference type="InterPro" id="IPR050090">
    <property type="entry name" value="Tyrosine_recombinase_XerCD"/>
</dbReference>
<dbReference type="GO" id="GO:0003677">
    <property type="term" value="F:DNA binding"/>
    <property type="evidence" value="ECO:0007669"/>
    <property type="project" value="InterPro"/>
</dbReference>
<dbReference type="Pfam" id="PF00589">
    <property type="entry name" value="Phage_integrase"/>
    <property type="match status" value="1"/>
</dbReference>
<dbReference type="PROSITE" id="PS51898">
    <property type="entry name" value="TYR_RECOMBINASE"/>
    <property type="match status" value="1"/>
</dbReference>
<dbReference type="GO" id="GO:0015074">
    <property type="term" value="P:DNA integration"/>
    <property type="evidence" value="ECO:0007669"/>
    <property type="project" value="InterPro"/>
</dbReference>
<dbReference type="RefSeq" id="WP_033687692.1">
    <property type="nucleotide sequence ID" value="NZ_JYGQ01000001.1"/>
</dbReference>
<reference evidence="3 4" key="1">
    <citation type="submission" date="2015-02" db="EMBL/GenBank/DDBJ databases">
        <title>Evolution of amylase-binding proteins of oral streptococcal species.</title>
        <authorList>
            <person name="Haase E.M."/>
        </authorList>
    </citation>
    <scope>NUCLEOTIDE SEQUENCE [LARGE SCALE GENOMIC DNA]</scope>
    <source>
        <strain evidence="3 4">SK137</strain>
    </source>
</reference>
<dbReference type="AlphaFoldDB" id="A0A081PN97"/>
<keyword evidence="1" id="KW-0233">DNA recombination</keyword>
<dbReference type="GO" id="GO:0006310">
    <property type="term" value="P:DNA recombination"/>
    <property type="evidence" value="ECO:0007669"/>
    <property type="project" value="UniProtKB-KW"/>
</dbReference>